<dbReference type="Proteomes" id="UP000297900">
    <property type="component" value="Unassembled WGS sequence"/>
</dbReference>
<comment type="caution">
    <text evidence="2">The sequence shown here is derived from an EMBL/GenBank/DDBJ whole genome shotgun (WGS) entry which is preliminary data.</text>
</comment>
<protein>
    <submittedName>
        <fullName evidence="2">DUF1761 domain-containing protein</fullName>
    </submittedName>
</protein>
<evidence type="ECO:0000256" key="1">
    <source>
        <dbReference type="SAM" id="Phobius"/>
    </source>
</evidence>
<evidence type="ECO:0000313" key="2">
    <source>
        <dbReference type="EMBL" id="TFE23566.1"/>
    </source>
</evidence>
<keyword evidence="1" id="KW-0812">Transmembrane</keyword>
<name>A0A4Y8LQN7_9BACL</name>
<feature type="transmembrane region" description="Helical" evidence="1">
    <location>
        <begin position="54"/>
        <end position="77"/>
    </location>
</feature>
<sequence length="178" mass="19580">MCSTSPKPSSSKWDALRGLSGIPSVNLYDMMNSARKRDQLNGGYTMFHFDEINYWAVFIATIATMVLGFLWYSPVLFGKAWAKQVGLKMEEMSGGNPLTYILTALTVLVGVWILALLLTLTDSRMDYGLYIGLLLGVAVSAKIGMNYLFENHSFALFLITAGYHIVGFVISGLILGAM</sequence>
<keyword evidence="1" id="KW-0472">Membrane</keyword>
<dbReference type="OrthoDB" id="333057at2"/>
<feature type="transmembrane region" description="Helical" evidence="1">
    <location>
        <begin position="127"/>
        <end position="149"/>
    </location>
</feature>
<dbReference type="EMBL" id="SOMN01000033">
    <property type="protein sequence ID" value="TFE23566.1"/>
    <property type="molecule type" value="Genomic_DNA"/>
</dbReference>
<proteinExistence type="predicted"/>
<feature type="transmembrane region" description="Helical" evidence="1">
    <location>
        <begin position="155"/>
        <end position="177"/>
    </location>
</feature>
<reference evidence="2 3" key="1">
    <citation type="submission" date="2019-03" db="EMBL/GenBank/DDBJ databases">
        <title>Cohnella endophytica sp. nov., a novel endophytic bacterium isolated from bark of Sonneratia apetala.</title>
        <authorList>
            <person name="Tuo L."/>
        </authorList>
    </citation>
    <scope>NUCLEOTIDE SEQUENCE [LARGE SCALE GENOMIC DNA]</scope>
    <source>
        <strain evidence="2 3">CCTCC AB 208254</strain>
    </source>
</reference>
<feature type="transmembrane region" description="Helical" evidence="1">
    <location>
        <begin position="97"/>
        <end position="120"/>
    </location>
</feature>
<dbReference type="AlphaFoldDB" id="A0A4Y8LQN7"/>
<evidence type="ECO:0000313" key="3">
    <source>
        <dbReference type="Proteomes" id="UP000297900"/>
    </source>
</evidence>
<dbReference type="Pfam" id="PF08570">
    <property type="entry name" value="DUF1761"/>
    <property type="match status" value="1"/>
</dbReference>
<accession>A0A4Y8LQN7</accession>
<keyword evidence="3" id="KW-1185">Reference proteome</keyword>
<keyword evidence="1" id="KW-1133">Transmembrane helix</keyword>
<gene>
    <name evidence="2" type="ORF">E2980_18930</name>
</gene>
<organism evidence="2 3">
    <name type="scientific">Cohnella luojiensis</name>
    <dbReference type="NCBI Taxonomy" id="652876"/>
    <lineage>
        <taxon>Bacteria</taxon>
        <taxon>Bacillati</taxon>
        <taxon>Bacillota</taxon>
        <taxon>Bacilli</taxon>
        <taxon>Bacillales</taxon>
        <taxon>Paenibacillaceae</taxon>
        <taxon>Cohnella</taxon>
    </lineage>
</organism>
<dbReference type="InterPro" id="IPR013879">
    <property type="entry name" value="DUF1761"/>
</dbReference>